<dbReference type="AlphaFoldDB" id="C0EE51"/>
<feature type="transmembrane region" description="Helical" evidence="7">
    <location>
        <begin position="315"/>
        <end position="336"/>
    </location>
</feature>
<reference evidence="8 9" key="2">
    <citation type="submission" date="2009-02" db="EMBL/GenBank/DDBJ databases">
        <title>Draft genome sequence of Clostridium methylpentosum (DSM 5476).</title>
        <authorList>
            <person name="Sudarsanam P."/>
            <person name="Ley R."/>
            <person name="Guruge J."/>
            <person name="Turnbaugh P.J."/>
            <person name="Mahowald M."/>
            <person name="Liep D."/>
            <person name="Gordon J."/>
        </authorList>
    </citation>
    <scope>NUCLEOTIDE SEQUENCE [LARGE SCALE GENOMIC DNA]</scope>
    <source>
        <strain evidence="8 9">DSM 5476</strain>
    </source>
</reference>
<feature type="transmembrane region" description="Helical" evidence="7">
    <location>
        <begin position="280"/>
        <end position="303"/>
    </location>
</feature>
<evidence type="ECO:0000256" key="7">
    <source>
        <dbReference type="SAM" id="Phobius"/>
    </source>
</evidence>
<comment type="caution">
    <text evidence="8">The sequence shown here is derived from an EMBL/GenBank/DDBJ whole genome shotgun (WGS) entry which is preliminary data.</text>
</comment>
<feature type="transmembrane region" description="Helical" evidence="7">
    <location>
        <begin position="136"/>
        <end position="160"/>
    </location>
</feature>
<sequence length="458" mass="48922">MSNNRLLTEGRPFPTLLRFSLPFLLSNILQACYGASDLFMVGRFSDSIGVSAVATGGQVMQTITGLSIGLTAGGTVLIGRYFGARQKRAIAHAIKTMVIVFGLISLLLTAVTILLLDPICTLMQVPPQAVETTRQYLFVCACGILFIVGYNVVSGILRGLGDSRTPLILITIACVINVSTDLLFVGALRMGAYGAAVSTVIAQVVSLVLAVLYLAAKGLLRKYFHSEPCFRLYAAKGVIAAGLPIALQEGLVNVSFLVLTAMINSLGLIASASVGVVEKLIVFSMLPTTAFSAALSAMTAQHYGAGLMDRARHCLRLSIGLSLLFGMGCLFLAQWNAPALVGLFTADPQVIAQGALYLRSYSLDCVLVCFVFCINAFFSGGGHTFFPLIHSLAATFLVRIPVSWLLVHTAQPSMFHIGFAAPAASFLSMLLCQFFLTKHYPDGTKTKGRDLVRPHPQI</sequence>
<dbReference type="CDD" id="cd13138">
    <property type="entry name" value="MATE_yoeA_like"/>
    <property type="match status" value="1"/>
</dbReference>
<dbReference type="eggNOG" id="COG0534">
    <property type="taxonomic scope" value="Bacteria"/>
</dbReference>
<dbReference type="GO" id="GO:0005886">
    <property type="term" value="C:plasma membrane"/>
    <property type="evidence" value="ECO:0007669"/>
    <property type="project" value="UniProtKB-SubCell"/>
</dbReference>
<dbReference type="EMBL" id="ACEC01000067">
    <property type="protein sequence ID" value="EEG30199.1"/>
    <property type="molecule type" value="Genomic_DNA"/>
</dbReference>
<dbReference type="Pfam" id="PF01554">
    <property type="entry name" value="MatE"/>
    <property type="match status" value="2"/>
</dbReference>
<feature type="transmembrane region" description="Helical" evidence="7">
    <location>
        <begin position="62"/>
        <end position="82"/>
    </location>
</feature>
<name>C0EE51_9FIRM</name>
<evidence type="ECO:0000256" key="4">
    <source>
        <dbReference type="ARBA" id="ARBA00022692"/>
    </source>
</evidence>
<dbReference type="STRING" id="537013.CLOSTMETH_02130"/>
<protein>
    <submittedName>
        <fullName evidence="8">MATE efflux family protein</fullName>
    </submittedName>
</protein>
<dbReference type="InterPro" id="IPR048279">
    <property type="entry name" value="MdtK-like"/>
</dbReference>
<keyword evidence="3" id="KW-1003">Cell membrane</keyword>
<keyword evidence="6 7" id="KW-0472">Membrane</keyword>
<dbReference type="GO" id="GO:0015297">
    <property type="term" value="F:antiporter activity"/>
    <property type="evidence" value="ECO:0007669"/>
    <property type="project" value="InterPro"/>
</dbReference>
<organism evidence="8 9">
    <name type="scientific">[Clostridium] methylpentosum DSM 5476</name>
    <dbReference type="NCBI Taxonomy" id="537013"/>
    <lineage>
        <taxon>Bacteria</taxon>
        <taxon>Bacillati</taxon>
        <taxon>Bacillota</taxon>
        <taxon>Clostridia</taxon>
        <taxon>Eubacteriales</taxon>
        <taxon>Oscillospiraceae</taxon>
        <taxon>Oscillospiraceae incertae sedis</taxon>
    </lineage>
</organism>
<dbReference type="PANTHER" id="PTHR43549">
    <property type="entry name" value="MULTIDRUG RESISTANCE PROTEIN YPNP-RELATED"/>
    <property type="match status" value="1"/>
</dbReference>
<evidence type="ECO:0000256" key="6">
    <source>
        <dbReference type="ARBA" id="ARBA00023136"/>
    </source>
</evidence>
<accession>C0EE51</accession>
<feature type="transmembrane region" description="Helical" evidence="7">
    <location>
        <begin position="251"/>
        <end position="274"/>
    </location>
</feature>
<evidence type="ECO:0000256" key="3">
    <source>
        <dbReference type="ARBA" id="ARBA00022475"/>
    </source>
</evidence>
<comment type="subcellular location">
    <subcellularLocation>
        <location evidence="1">Cell membrane</location>
        <topology evidence="1">Multi-pass membrane protein</topology>
    </subcellularLocation>
</comment>
<gene>
    <name evidence="8" type="ORF">CLOSTMETH_02130</name>
</gene>
<evidence type="ECO:0000256" key="2">
    <source>
        <dbReference type="ARBA" id="ARBA00022448"/>
    </source>
</evidence>
<dbReference type="PROSITE" id="PS51257">
    <property type="entry name" value="PROKAR_LIPOPROTEIN"/>
    <property type="match status" value="1"/>
</dbReference>
<feature type="transmembrane region" description="Helical" evidence="7">
    <location>
        <begin position="413"/>
        <end position="436"/>
    </location>
</feature>
<feature type="transmembrane region" description="Helical" evidence="7">
    <location>
        <begin position="193"/>
        <end position="216"/>
    </location>
</feature>
<keyword evidence="9" id="KW-1185">Reference proteome</keyword>
<reference evidence="8 9" key="1">
    <citation type="submission" date="2009-01" db="EMBL/GenBank/DDBJ databases">
        <authorList>
            <person name="Fulton L."/>
            <person name="Clifton S."/>
            <person name="Fulton B."/>
            <person name="Xu J."/>
            <person name="Minx P."/>
            <person name="Pepin K.H."/>
            <person name="Johnson M."/>
            <person name="Bhonagiri V."/>
            <person name="Nash W.E."/>
            <person name="Mardis E.R."/>
            <person name="Wilson R.K."/>
        </authorList>
    </citation>
    <scope>NUCLEOTIDE SEQUENCE [LARGE SCALE GENOMIC DNA]</scope>
    <source>
        <strain evidence="8 9">DSM 5476</strain>
    </source>
</reference>
<evidence type="ECO:0000313" key="8">
    <source>
        <dbReference type="EMBL" id="EEG30199.1"/>
    </source>
</evidence>
<dbReference type="Proteomes" id="UP000003340">
    <property type="component" value="Unassembled WGS sequence"/>
</dbReference>
<feature type="transmembrane region" description="Helical" evidence="7">
    <location>
        <begin position="385"/>
        <end position="407"/>
    </location>
</feature>
<evidence type="ECO:0000256" key="5">
    <source>
        <dbReference type="ARBA" id="ARBA00022989"/>
    </source>
</evidence>
<dbReference type="GO" id="GO:0042910">
    <property type="term" value="F:xenobiotic transmembrane transporter activity"/>
    <property type="evidence" value="ECO:0007669"/>
    <property type="project" value="InterPro"/>
</dbReference>
<evidence type="ECO:0000256" key="1">
    <source>
        <dbReference type="ARBA" id="ARBA00004651"/>
    </source>
</evidence>
<dbReference type="PANTHER" id="PTHR43549:SF3">
    <property type="entry name" value="MULTIDRUG RESISTANCE PROTEIN YPNP-RELATED"/>
    <property type="match status" value="1"/>
</dbReference>
<dbReference type="HOGENOM" id="CLU_012893_5_0_9"/>
<evidence type="ECO:0000313" key="9">
    <source>
        <dbReference type="Proteomes" id="UP000003340"/>
    </source>
</evidence>
<keyword evidence="5 7" id="KW-1133">Transmembrane helix</keyword>
<dbReference type="NCBIfam" id="TIGR00797">
    <property type="entry name" value="matE"/>
    <property type="match status" value="1"/>
</dbReference>
<dbReference type="InterPro" id="IPR002528">
    <property type="entry name" value="MATE_fam"/>
</dbReference>
<feature type="transmembrane region" description="Helical" evidence="7">
    <location>
        <begin position="356"/>
        <end position="378"/>
    </location>
</feature>
<dbReference type="PIRSF" id="PIRSF006603">
    <property type="entry name" value="DinF"/>
    <property type="match status" value="1"/>
</dbReference>
<keyword evidence="4 7" id="KW-0812">Transmembrane</keyword>
<dbReference type="InterPro" id="IPR052031">
    <property type="entry name" value="Membrane_Transporter-Flippase"/>
</dbReference>
<feature type="transmembrane region" description="Helical" evidence="7">
    <location>
        <begin position="94"/>
        <end position="116"/>
    </location>
</feature>
<feature type="transmembrane region" description="Helical" evidence="7">
    <location>
        <begin position="21"/>
        <end position="42"/>
    </location>
</feature>
<proteinExistence type="predicted"/>
<keyword evidence="2" id="KW-0813">Transport</keyword>
<feature type="transmembrane region" description="Helical" evidence="7">
    <location>
        <begin position="167"/>
        <end position="187"/>
    </location>
</feature>